<feature type="region of interest" description="Disordered" evidence="1">
    <location>
        <begin position="50"/>
        <end position="76"/>
    </location>
</feature>
<comment type="caution">
    <text evidence="2">The sequence shown here is derived from an EMBL/GenBank/DDBJ whole genome shotgun (WGS) entry which is preliminary data.</text>
</comment>
<dbReference type="EMBL" id="JAINUF010000002">
    <property type="protein sequence ID" value="KAJ8373451.1"/>
    <property type="molecule type" value="Genomic_DNA"/>
</dbReference>
<name>A0A9Q1G1D7_SYNKA</name>
<dbReference type="AlphaFoldDB" id="A0A9Q1G1D7"/>
<reference evidence="2" key="1">
    <citation type="journal article" date="2023" name="Science">
        <title>Genome structures resolve the early diversification of teleost fishes.</title>
        <authorList>
            <person name="Parey E."/>
            <person name="Louis A."/>
            <person name="Montfort J."/>
            <person name="Bouchez O."/>
            <person name="Roques C."/>
            <person name="Iampietro C."/>
            <person name="Lluch J."/>
            <person name="Castinel A."/>
            <person name="Donnadieu C."/>
            <person name="Desvignes T."/>
            <person name="Floi Bucao C."/>
            <person name="Jouanno E."/>
            <person name="Wen M."/>
            <person name="Mejri S."/>
            <person name="Dirks R."/>
            <person name="Jansen H."/>
            <person name="Henkel C."/>
            <person name="Chen W.J."/>
            <person name="Zahm M."/>
            <person name="Cabau C."/>
            <person name="Klopp C."/>
            <person name="Thompson A.W."/>
            <person name="Robinson-Rechavi M."/>
            <person name="Braasch I."/>
            <person name="Lecointre G."/>
            <person name="Bobe J."/>
            <person name="Postlethwait J.H."/>
            <person name="Berthelot C."/>
            <person name="Roest Crollius H."/>
            <person name="Guiguen Y."/>
        </authorList>
    </citation>
    <scope>NUCLEOTIDE SEQUENCE</scope>
    <source>
        <strain evidence="2">WJC10195</strain>
    </source>
</reference>
<evidence type="ECO:0000256" key="1">
    <source>
        <dbReference type="SAM" id="MobiDB-lite"/>
    </source>
</evidence>
<accession>A0A9Q1G1D7</accession>
<sequence length="230" mass="24754">MAFRCEHRLAVIPAGSRCQMLGPYGVRRSTNETYAHPNTRVYALANGRSPRARRPTVHTHDNTVSGTGNPSIEAVPPTDRASYLSCGSFFTKWLPLPAPPAPPTSILFAFARAGSLSGGRTVQESPRSAAWPSLSRQVRPPPGIGLHRHMVQRAGLCQAPRPHGPGLALSSEAKAALSRLTFLSPHGAFPLFSTHRLLLPPPLCQAAAPRRHNMAAVLHPFPLNLDTTPV</sequence>
<proteinExistence type="predicted"/>
<keyword evidence="3" id="KW-1185">Reference proteome</keyword>
<dbReference type="Proteomes" id="UP001152622">
    <property type="component" value="Chromosome 2"/>
</dbReference>
<gene>
    <name evidence="2" type="ORF">SKAU_G00040310</name>
</gene>
<organism evidence="2 3">
    <name type="scientific">Synaphobranchus kaupii</name>
    <name type="common">Kaup's arrowtooth eel</name>
    <dbReference type="NCBI Taxonomy" id="118154"/>
    <lineage>
        <taxon>Eukaryota</taxon>
        <taxon>Metazoa</taxon>
        <taxon>Chordata</taxon>
        <taxon>Craniata</taxon>
        <taxon>Vertebrata</taxon>
        <taxon>Euteleostomi</taxon>
        <taxon>Actinopterygii</taxon>
        <taxon>Neopterygii</taxon>
        <taxon>Teleostei</taxon>
        <taxon>Anguilliformes</taxon>
        <taxon>Synaphobranchidae</taxon>
        <taxon>Synaphobranchus</taxon>
    </lineage>
</organism>
<evidence type="ECO:0000313" key="2">
    <source>
        <dbReference type="EMBL" id="KAJ8373451.1"/>
    </source>
</evidence>
<evidence type="ECO:0000313" key="3">
    <source>
        <dbReference type="Proteomes" id="UP001152622"/>
    </source>
</evidence>
<protein>
    <submittedName>
        <fullName evidence="2">Uncharacterized protein</fullName>
    </submittedName>
</protein>